<keyword evidence="2" id="KW-1185">Reference proteome</keyword>
<evidence type="ECO:0000313" key="1">
    <source>
        <dbReference type="EMBL" id="PNT99737.1"/>
    </source>
</evidence>
<gene>
    <name evidence="1" type="ORF">CDQ84_07775</name>
</gene>
<dbReference type="InterPro" id="IPR015424">
    <property type="entry name" value="PyrdxlP-dep_Trfase"/>
</dbReference>
<dbReference type="Gene3D" id="3.90.1150.10">
    <property type="entry name" value="Aspartate Aminotransferase, domain 1"/>
    <property type="match status" value="1"/>
</dbReference>
<keyword evidence="1" id="KW-0032">Aminotransferase</keyword>
<evidence type="ECO:0000313" key="2">
    <source>
        <dbReference type="Proteomes" id="UP000236151"/>
    </source>
</evidence>
<dbReference type="RefSeq" id="WP_103081169.1">
    <property type="nucleotide sequence ID" value="NZ_CP021850.1"/>
</dbReference>
<dbReference type="Pfam" id="PF12897">
    <property type="entry name" value="Asp_aminotransf"/>
    <property type="match status" value="1"/>
</dbReference>
<dbReference type="CDD" id="cd00609">
    <property type="entry name" value="AAT_like"/>
    <property type="match status" value="1"/>
</dbReference>
<dbReference type="Gene3D" id="3.40.640.10">
    <property type="entry name" value="Type I PLP-dependent aspartate aminotransferase-like (Major domain)"/>
    <property type="match status" value="1"/>
</dbReference>
<dbReference type="GO" id="GO:0004069">
    <property type="term" value="F:L-aspartate:2-oxoglutarate aminotransferase activity"/>
    <property type="evidence" value="ECO:0007669"/>
    <property type="project" value="InterPro"/>
</dbReference>
<accession>A0A2K2FLR8</accession>
<keyword evidence="1" id="KW-0808">Transferase</keyword>
<dbReference type="PANTHER" id="PTHR43799">
    <property type="entry name" value="AMINOTRANSFERASE, PUTATIVE-RELATED"/>
    <property type="match status" value="1"/>
</dbReference>
<dbReference type="EMBL" id="NIOJ01000016">
    <property type="protein sequence ID" value="PNT99737.1"/>
    <property type="molecule type" value="Genomic_DNA"/>
</dbReference>
<proteinExistence type="predicted"/>
<dbReference type="InterPro" id="IPR024551">
    <property type="entry name" value="AspAT_Ic"/>
</dbReference>
<dbReference type="AlphaFoldDB" id="A0A2K2FLR8"/>
<dbReference type="InterPro" id="IPR015422">
    <property type="entry name" value="PyrdxlP-dep_Trfase_small"/>
</dbReference>
<sequence length="439" mass="49359">MRRFEDMDIVDLQELQIELQNRYDEFKAQNLNLDMSRGKPGADQLDLTMEMLDCINSESRLIAENGTDCRNYGLIDGIPEAKELFSKMLGVTTEEIIVGGNSSLNIMYDTIARAMTHGVLGSELPWGKLPKVKFLCPVPGYDRHFSICEFFGIEMINIDMKSDGPDMDAIEKLVSSDESIKGIWCVPKYSNPQGITYSDEVVDRFARLKPKAKDFRIFWDNAYAVHHLSDKHDELKDILAACKEAGNPNMVFIFASTSKISFPGAGVAMIASSKENIDFIKKQMFFQTIGPDKINQLMHVRYFKTVEGIEEHMKKHAKILKPKFDTVLSILDAELGGKDIAWWNKPNGGYFISLDTMDGCAKDVVAMAKEAGVTLTKAGATYPYGKDPHDRNIRIAPTYPTLEELKKAIEILCICVQLVSIKKILKSRTHKLHLLKVGS</sequence>
<dbReference type="Proteomes" id="UP000236151">
    <property type="component" value="Unassembled WGS sequence"/>
</dbReference>
<dbReference type="InterPro" id="IPR015421">
    <property type="entry name" value="PyrdxlP-dep_Trfase_major"/>
</dbReference>
<name>A0A2K2FLR8_9CLOT</name>
<dbReference type="PANTHER" id="PTHR43799:SF1">
    <property type="entry name" value="ASPARTATE AMINOTRANSFERASE"/>
    <property type="match status" value="1"/>
</dbReference>
<dbReference type="KEGG" id="cthd:CDO33_08580"/>
<protein>
    <submittedName>
        <fullName evidence="1">Aminotransferase</fullName>
    </submittedName>
</protein>
<organism evidence="1 2">
    <name type="scientific">Clostridium thermosuccinogenes</name>
    <dbReference type="NCBI Taxonomy" id="84032"/>
    <lineage>
        <taxon>Bacteria</taxon>
        <taxon>Bacillati</taxon>
        <taxon>Bacillota</taxon>
        <taxon>Clostridia</taxon>
        <taxon>Eubacteriales</taxon>
        <taxon>Clostridiaceae</taxon>
        <taxon>Clostridium</taxon>
    </lineage>
</organism>
<dbReference type="OrthoDB" id="9802328at2"/>
<reference evidence="1 2" key="1">
    <citation type="submission" date="2017-06" db="EMBL/GenBank/DDBJ databases">
        <title>Investigating the central metabolism of Clostridium thermosuccinogenes.</title>
        <authorList>
            <person name="Koendjbiharie J.G."/>
            <person name="van Kranenburg R."/>
        </authorList>
    </citation>
    <scope>NUCLEOTIDE SEQUENCE [LARGE SCALE GENOMIC DNA]</scope>
    <source>
        <strain evidence="1 2">DSM 5806</strain>
    </source>
</reference>
<comment type="caution">
    <text evidence="1">The sequence shown here is derived from an EMBL/GenBank/DDBJ whole genome shotgun (WGS) entry which is preliminary data.</text>
</comment>
<dbReference type="SUPFAM" id="SSF53383">
    <property type="entry name" value="PLP-dependent transferases"/>
    <property type="match status" value="1"/>
</dbReference>